<evidence type="ECO:0000256" key="1">
    <source>
        <dbReference type="SAM" id="Phobius"/>
    </source>
</evidence>
<gene>
    <name evidence="2" type="ORF">BDQ12DRAFT_678408</name>
</gene>
<keyword evidence="1" id="KW-1133">Transmembrane helix</keyword>
<dbReference type="AlphaFoldDB" id="A0A5C3M8S6"/>
<sequence>MVVDFRKASVAETVSGLSFFSCLFIIIGFGVFGVFIWRSYVWGGWSGRWGCRWLLL</sequence>
<evidence type="ECO:0000313" key="3">
    <source>
        <dbReference type="Proteomes" id="UP000308652"/>
    </source>
</evidence>
<accession>A0A5C3M8S6</accession>
<reference evidence="2 3" key="1">
    <citation type="journal article" date="2019" name="Nat. Ecol. Evol.">
        <title>Megaphylogeny resolves global patterns of mushroom evolution.</title>
        <authorList>
            <person name="Varga T."/>
            <person name="Krizsan K."/>
            <person name="Foldi C."/>
            <person name="Dima B."/>
            <person name="Sanchez-Garcia M."/>
            <person name="Sanchez-Ramirez S."/>
            <person name="Szollosi G.J."/>
            <person name="Szarkandi J.G."/>
            <person name="Papp V."/>
            <person name="Albert L."/>
            <person name="Andreopoulos W."/>
            <person name="Angelini C."/>
            <person name="Antonin V."/>
            <person name="Barry K.W."/>
            <person name="Bougher N.L."/>
            <person name="Buchanan P."/>
            <person name="Buyck B."/>
            <person name="Bense V."/>
            <person name="Catcheside P."/>
            <person name="Chovatia M."/>
            <person name="Cooper J."/>
            <person name="Damon W."/>
            <person name="Desjardin D."/>
            <person name="Finy P."/>
            <person name="Geml J."/>
            <person name="Haridas S."/>
            <person name="Hughes K."/>
            <person name="Justo A."/>
            <person name="Karasinski D."/>
            <person name="Kautmanova I."/>
            <person name="Kiss B."/>
            <person name="Kocsube S."/>
            <person name="Kotiranta H."/>
            <person name="LaButti K.M."/>
            <person name="Lechner B.E."/>
            <person name="Liimatainen K."/>
            <person name="Lipzen A."/>
            <person name="Lukacs Z."/>
            <person name="Mihaltcheva S."/>
            <person name="Morgado L.N."/>
            <person name="Niskanen T."/>
            <person name="Noordeloos M.E."/>
            <person name="Ohm R.A."/>
            <person name="Ortiz-Santana B."/>
            <person name="Ovrebo C."/>
            <person name="Racz N."/>
            <person name="Riley R."/>
            <person name="Savchenko A."/>
            <person name="Shiryaev A."/>
            <person name="Soop K."/>
            <person name="Spirin V."/>
            <person name="Szebenyi C."/>
            <person name="Tomsovsky M."/>
            <person name="Tulloss R.E."/>
            <person name="Uehling J."/>
            <person name="Grigoriev I.V."/>
            <person name="Vagvolgyi C."/>
            <person name="Papp T."/>
            <person name="Martin F.M."/>
            <person name="Miettinen O."/>
            <person name="Hibbett D.S."/>
            <person name="Nagy L.G."/>
        </authorList>
    </citation>
    <scope>NUCLEOTIDE SEQUENCE [LARGE SCALE GENOMIC DNA]</scope>
    <source>
        <strain evidence="2 3">CBS 166.37</strain>
    </source>
</reference>
<keyword evidence="1" id="KW-0472">Membrane</keyword>
<name>A0A5C3M8S6_9AGAR</name>
<dbReference type="EMBL" id="ML213594">
    <property type="protein sequence ID" value="TFK41722.1"/>
    <property type="molecule type" value="Genomic_DNA"/>
</dbReference>
<proteinExistence type="predicted"/>
<evidence type="ECO:0000313" key="2">
    <source>
        <dbReference type="EMBL" id="TFK41722.1"/>
    </source>
</evidence>
<feature type="transmembrane region" description="Helical" evidence="1">
    <location>
        <begin position="16"/>
        <end position="37"/>
    </location>
</feature>
<keyword evidence="1" id="KW-0812">Transmembrane</keyword>
<keyword evidence="3" id="KW-1185">Reference proteome</keyword>
<protein>
    <submittedName>
        <fullName evidence="2">Uncharacterized protein</fullName>
    </submittedName>
</protein>
<organism evidence="2 3">
    <name type="scientific">Crucibulum laeve</name>
    <dbReference type="NCBI Taxonomy" id="68775"/>
    <lineage>
        <taxon>Eukaryota</taxon>
        <taxon>Fungi</taxon>
        <taxon>Dikarya</taxon>
        <taxon>Basidiomycota</taxon>
        <taxon>Agaricomycotina</taxon>
        <taxon>Agaricomycetes</taxon>
        <taxon>Agaricomycetidae</taxon>
        <taxon>Agaricales</taxon>
        <taxon>Agaricineae</taxon>
        <taxon>Nidulariaceae</taxon>
        <taxon>Crucibulum</taxon>
    </lineage>
</organism>
<dbReference type="Proteomes" id="UP000308652">
    <property type="component" value="Unassembled WGS sequence"/>
</dbReference>